<evidence type="ECO:0000313" key="1">
    <source>
        <dbReference type="EMBL" id="KAG0430510.1"/>
    </source>
</evidence>
<dbReference type="Proteomes" id="UP000805193">
    <property type="component" value="Unassembled WGS sequence"/>
</dbReference>
<keyword evidence="2" id="KW-1185">Reference proteome</keyword>
<dbReference type="EMBL" id="JABSTQ010009318">
    <property type="protein sequence ID" value="KAG0430510.1"/>
    <property type="molecule type" value="Genomic_DNA"/>
</dbReference>
<name>A0AC60QBI1_IXOPE</name>
<accession>A0AC60QBI1</accession>
<sequence>MNIKRRLTGEHELVPLSRLSETGGNDHIMNCLCYAASLVLVLAALVSAEFDVVKHEKCGGEFGEVRIDPCPELPCIFKKGTPLKLQVDFVAADSFKTLQMKLLGELSKGVWLPFPNFGRNACKKNGLTCPLESGKPYTLQSTLNVLSSFPTVNANVKWSMKGDNQTIFCFLVPVKVSD</sequence>
<evidence type="ECO:0000313" key="2">
    <source>
        <dbReference type="Proteomes" id="UP000805193"/>
    </source>
</evidence>
<gene>
    <name evidence="1" type="ORF">HPB47_022637</name>
</gene>
<comment type="caution">
    <text evidence="1">The sequence shown here is derived from an EMBL/GenBank/DDBJ whole genome shotgun (WGS) entry which is preliminary data.</text>
</comment>
<protein>
    <submittedName>
        <fullName evidence="1">Uncharacterized protein</fullName>
    </submittedName>
</protein>
<reference evidence="1 2" key="1">
    <citation type="journal article" date="2020" name="Cell">
        <title>Large-Scale Comparative Analyses of Tick Genomes Elucidate Their Genetic Diversity and Vector Capacities.</title>
        <authorList>
            <consortium name="Tick Genome and Microbiome Consortium (TIGMIC)"/>
            <person name="Jia N."/>
            <person name="Wang J."/>
            <person name="Shi W."/>
            <person name="Du L."/>
            <person name="Sun Y."/>
            <person name="Zhan W."/>
            <person name="Jiang J.F."/>
            <person name="Wang Q."/>
            <person name="Zhang B."/>
            <person name="Ji P."/>
            <person name="Bell-Sakyi L."/>
            <person name="Cui X.M."/>
            <person name="Yuan T.T."/>
            <person name="Jiang B.G."/>
            <person name="Yang W.F."/>
            <person name="Lam T.T."/>
            <person name="Chang Q.C."/>
            <person name="Ding S.J."/>
            <person name="Wang X.J."/>
            <person name="Zhu J.G."/>
            <person name="Ruan X.D."/>
            <person name="Zhao L."/>
            <person name="Wei J.T."/>
            <person name="Ye R.Z."/>
            <person name="Que T.C."/>
            <person name="Du C.H."/>
            <person name="Zhou Y.H."/>
            <person name="Cheng J.X."/>
            <person name="Dai P.F."/>
            <person name="Guo W.B."/>
            <person name="Han X.H."/>
            <person name="Huang E.J."/>
            <person name="Li L.F."/>
            <person name="Wei W."/>
            <person name="Gao Y.C."/>
            <person name="Liu J.Z."/>
            <person name="Shao H.Z."/>
            <person name="Wang X."/>
            <person name="Wang C.C."/>
            <person name="Yang T.C."/>
            <person name="Huo Q.B."/>
            <person name="Li W."/>
            <person name="Chen H.Y."/>
            <person name="Chen S.E."/>
            <person name="Zhou L.G."/>
            <person name="Ni X.B."/>
            <person name="Tian J.H."/>
            <person name="Sheng Y."/>
            <person name="Liu T."/>
            <person name="Pan Y.S."/>
            <person name="Xia L.Y."/>
            <person name="Li J."/>
            <person name="Zhao F."/>
            <person name="Cao W.C."/>
        </authorList>
    </citation>
    <scope>NUCLEOTIDE SEQUENCE [LARGE SCALE GENOMIC DNA]</scope>
    <source>
        <strain evidence="1">Iper-2018</strain>
    </source>
</reference>
<organism evidence="1 2">
    <name type="scientific">Ixodes persulcatus</name>
    <name type="common">Taiga tick</name>
    <dbReference type="NCBI Taxonomy" id="34615"/>
    <lineage>
        <taxon>Eukaryota</taxon>
        <taxon>Metazoa</taxon>
        <taxon>Ecdysozoa</taxon>
        <taxon>Arthropoda</taxon>
        <taxon>Chelicerata</taxon>
        <taxon>Arachnida</taxon>
        <taxon>Acari</taxon>
        <taxon>Parasitiformes</taxon>
        <taxon>Ixodida</taxon>
        <taxon>Ixodoidea</taxon>
        <taxon>Ixodidae</taxon>
        <taxon>Ixodinae</taxon>
        <taxon>Ixodes</taxon>
    </lineage>
</organism>
<proteinExistence type="predicted"/>